<proteinExistence type="predicted"/>
<protein>
    <submittedName>
        <fullName evidence="1">NADH--cytochrome b5 reductase 1</fullName>
    </submittedName>
</protein>
<evidence type="ECO:0000313" key="1">
    <source>
        <dbReference type="EMBL" id="KAI8004473.1"/>
    </source>
</evidence>
<sequence>MTTYHQIIMILMMSPLKVLRTRHNCLAFGDLGLLLSIVRFGFVASLGQEKPIALRFYKKGRFKCLLGQVRAFGMLAGGIGITPMFQSHYFHENID</sequence>
<name>A0ACC0GTB7_9ERIC</name>
<keyword evidence="2" id="KW-1185">Reference proteome</keyword>
<organism evidence="1 2">
    <name type="scientific">Camellia lanceoleosa</name>
    <dbReference type="NCBI Taxonomy" id="1840588"/>
    <lineage>
        <taxon>Eukaryota</taxon>
        <taxon>Viridiplantae</taxon>
        <taxon>Streptophyta</taxon>
        <taxon>Embryophyta</taxon>
        <taxon>Tracheophyta</taxon>
        <taxon>Spermatophyta</taxon>
        <taxon>Magnoliopsida</taxon>
        <taxon>eudicotyledons</taxon>
        <taxon>Gunneridae</taxon>
        <taxon>Pentapetalae</taxon>
        <taxon>asterids</taxon>
        <taxon>Ericales</taxon>
        <taxon>Theaceae</taxon>
        <taxon>Camellia</taxon>
    </lineage>
</organism>
<reference evidence="1 2" key="1">
    <citation type="journal article" date="2022" name="Plant J.">
        <title>Chromosome-level genome of Camellia lanceoleosa provides a valuable resource for understanding genome evolution and self-incompatibility.</title>
        <authorList>
            <person name="Gong W."/>
            <person name="Xiao S."/>
            <person name="Wang L."/>
            <person name="Liao Z."/>
            <person name="Chang Y."/>
            <person name="Mo W."/>
            <person name="Hu G."/>
            <person name="Li W."/>
            <person name="Zhao G."/>
            <person name="Zhu H."/>
            <person name="Hu X."/>
            <person name="Ji K."/>
            <person name="Xiang X."/>
            <person name="Song Q."/>
            <person name="Yuan D."/>
            <person name="Jin S."/>
            <person name="Zhang L."/>
        </authorList>
    </citation>
    <scope>NUCLEOTIDE SEQUENCE [LARGE SCALE GENOMIC DNA]</scope>
    <source>
        <strain evidence="1">SQ_2022a</strain>
    </source>
</reference>
<dbReference type="EMBL" id="CM045766">
    <property type="protein sequence ID" value="KAI8004473.1"/>
    <property type="molecule type" value="Genomic_DNA"/>
</dbReference>
<accession>A0ACC0GTB7</accession>
<gene>
    <name evidence="1" type="ORF">LOK49_LG08G01315</name>
</gene>
<dbReference type="Proteomes" id="UP001060215">
    <property type="component" value="Chromosome 9"/>
</dbReference>
<comment type="caution">
    <text evidence="1">The sequence shown here is derived from an EMBL/GenBank/DDBJ whole genome shotgun (WGS) entry which is preliminary data.</text>
</comment>
<evidence type="ECO:0000313" key="2">
    <source>
        <dbReference type="Proteomes" id="UP001060215"/>
    </source>
</evidence>